<comment type="caution">
    <text evidence="2">The sequence shown here is derived from an EMBL/GenBank/DDBJ whole genome shotgun (WGS) entry which is preliminary data.</text>
</comment>
<gene>
    <name evidence="2" type="ORF">TNCT_135391</name>
</gene>
<accession>A0A8X6GK67</accession>
<evidence type="ECO:0000313" key="2">
    <source>
        <dbReference type="EMBL" id="GFR04754.1"/>
    </source>
</evidence>
<evidence type="ECO:0000313" key="3">
    <source>
        <dbReference type="Proteomes" id="UP000887116"/>
    </source>
</evidence>
<reference evidence="2" key="1">
    <citation type="submission" date="2020-07" db="EMBL/GenBank/DDBJ databases">
        <title>Multicomponent nature underlies the extraordinary mechanical properties of spider dragline silk.</title>
        <authorList>
            <person name="Kono N."/>
            <person name="Nakamura H."/>
            <person name="Mori M."/>
            <person name="Yoshida Y."/>
            <person name="Ohtoshi R."/>
            <person name="Malay A.D."/>
            <person name="Moran D.A.P."/>
            <person name="Tomita M."/>
            <person name="Numata K."/>
            <person name="Arakawa K."/>
        </authorList>
    </citation>
    <scope>NUCLEOTIDE SEQUENCE</scope>
</reference>
<feature type="compositionally biased region" description="Basic and acidic residues" evidence="1">
    <location>
        <begin position="73"/>
        <end position="83"/>
    </location>
</feature>
<evidence type="ECO:0000256" key="1">
    <source>
        <dbReference type="SAM" id="MobiDB-lite"/>
    </source>
</evidence>
<organism evidence="2 3">
    <name type="scientific">Trichonephila clavata</name>
    <name type="common">Joro spider</name>
    <name type="synonym">Nephila clavata</name>
    <dbReference type="NCBI Taxonomy" id="2740835"/>
    <lineage>
        <taxon>Eukaryota</taxon>
        <taxon>Metazoa</taxon>
        <taxon>Ecdysozoa</taxon>
        <taxon>Arthropoda</taxon>
        <taxon>Chelicerata</taxon>
        <taxon>Arachnida</taxon>
        <taxon>Araneae</taxon>
        <taxon>Araneomorphae</taxon>
        <taxon>Entelegynae</taxon>
        <taxon>Araneoidea</taxon>
        <taxon>Nephilidae</taxon>
        <taxon>Trichonephila</taxon>
    </lineage>
</organism>
<keyword evidence="3" id="KW-1185">Reference proteome</keyword>
<dbReference type="Proteomes" id="UP000887116">
    <property type="component" value="Unassembled WGS sequence"/>
</dbReference>
<sequence>MLSKPDSPKRCLGKNERKGKIKIKIKEERPSCTSFSIPTEINDAIPSEMTEKILNQEKRKQPQIDNRFIDQVSRTETRDGLEK</sequence>
<feature type="region of interest" description="Disordered" evidence="1">
    <location>
        <begin position="56"/>
        <end position="83"/>
    </location>
</feature>
<dbReference type="OrthoDB" id="10345224at2759"/>
<name>A0A8X6GK67_TRICU</name>
<protein>
    <submittedName>
        <fullName evidence="2">Uncharacterized protein</fullName>
    </submittedName>
</protein>
<dbReference type="EMBL" id="BMAO01015859">
    <property type="protein sequence ID" value="GFR04754.1"/>
    <property type="molecule type" value="Genomic_DNA"/>
</dbReference>
<proteinExistence type="predicted"/>
<dbReference type="AlphaFoldDB" id="A0A8X6GK67"/>